<dbReference type="RefSeq" id="XP_024582029.1">
    <property type="nucleotide sequence ID" value="XM_024716429.1"/>
</dbReference>
<dbReference type="EMBL" id="CCYD01001640">
    <property type="protein sequence ID" value="CEG45660.1"/>
    <property type="molecule type" value="Genomic_DNA"/>
</dbReference>
<reference evidence="2" key="1">
    <citation type="submission" date="2014-09" db="EMBL/GenBank/DDBJ databases">
        <authorList>
            <person name="Sharma Rahul"/>
            <person name="Thines Marco"/>
        </authorList>
    </citation>
    <scope>NUCLEOTIDE SEQUENCE [LARGE SCALE GENOMIC DNA]</scope>
</reference>
<dbReference type="Proteomes" id="UP000054928">
    <property type="component" value="Unassembled WGS sequence"/>
</dbReference>
<accession>A0A0P1AVE4</accession>
<dbReference type="GeneID" id="36396998"/>
<organism evidence="1 2">
    <name type="scientific">Plasmopara halstedii</name>
    <name type="common">Downy mildew of sunflower</name>
    <dbReference type="NCBI Taxonomy" id="4781"/>
    <lineage>
        <taxon>Eukaryota</taxon>
        <taxon>Sar</taxon>
        <taxon>Stramenopiles</taxon>
        <taxon>Oomycota</taxon>
        <taxon>Peronosporomycetes</taxon>
        <taxon>Peronosporales</taxon>
        <taxon>Peronosporaceae</taxon>
        <taxon>Plasmopara</taxon>
    </lineage>
</organism>
<proteinExistence type="predicted"/>
<keyword evidence="2" id="KW-1185">Reference proteome</keyword>
<evidence type="ECO:0000313" key="1">
    <source>
        <dbReference type="EMBL" id="CEG45660.1"/>
    </source>
</evidence>
<dbReference type="AlphaFoldDB" id="A0A0P1AVE4"/>
<evidence type="ECO:0000313" key="2">
    <source>
        <dbReference type="Proteomes" id="UP000054928"/>
    </source>
</evidence>
<protein>
    <submittedName>
        <fullName evidence="1">Uncharacterized protein</fullName>
    </submittedName>
</protein>
<name>A0A0P1AVE4_PLAHL</name>
<sequence length="63" mass="6896">MVYAHLPLPFSRAQIILINYTRSGPVDQSDVGWLPHISSLPHERHGLVNRKLAGGARSPPSAI</sequence>